<dbReference type="GeneID" id="24439938"/>
<dbReference type="EMBL" id="GG662809">
    <property type="protein sequence ID" value="EWS75893.1"/>
    <property type="molecule type" value="Genomic_DNA"/>
</dbReference>
<keyword evidence="1" id="KW-0472">Membrane</keyword>
<keyword evidence="1" id="KW-1133">Transmembrane helix</keyword>
<accession>W7XG54</accession>
<name>W7XG54_TETTS</name>
<dbReference type="OrthoDB" id="327901at2759"/>
<feature type="transmembrane region" description="Helical" evidence="1">
    <location>
        <begin position="924"/>
        <end position="942"/>
    </location>
</feature>
<feature type="transmembrane region" description="Helical" evidence="1">
    <location>
        <begin position="1186"/>
        <end position="1203"/>
    </location>
</feature>
<feature type="chain" id="PRO_5004903650" evidence="2">
    <location>
        <begin position="24"/>
        <end position="1436"/>
    </location>
</feature>
<feature type="transmembrane region" description="Helical" evidence="1">
    <location>
        <begin position="1128"/>
        <end position="1155"/>
    </location>
</feature>
<dbReference type="PANTHER" id="PTHR11319">
    <property type="entry name" value="G PROTEIN-COUPLED RECEPTOR-RELATED"/>
    <property type="match status" value="1"/>
</dbReference>
<keyword evidence="4" id="KW-1185">Reference proteome</keyword>
<keyword evidence="1 3" id="KW-0812">Transmembrane</keyword>
<protein>
    <submittedName>
        <fullName evidence="3">Transmembrane protein, putative</fullName>
    </submittedName>
</protein>
<keyword evidence="2" id="KW-0732">Signal</keyword>
<dbReference type="eggNOG" id="ENOG502RT3K">
    <property type="taxonomic scope" value="Eukaryota"/>
</dbReference>
<feature type="signal peptide" evidence="2">
    <location>
        <begin position="1"/>
        <end position="23"/>
    </location>
</feature>
<feature type="transmembrane region" description="Helical" evidence="1">
    <location>
        <begin position="1074"/>
        <end position="1095"/>
    </location>
</feature>
<dbReference type="PANTHER" id="PTHR11319:SF35">
    <property type="entry name" value="OUTER MEMBRANE PROTEIN PMPC-RELATED"/>
    <property type="match status" value="1"/>
</dbReference>
<evidence type="ECO:0000256" key="2">
    <source>
        <dbReference type="SAM" id="SignalP"/>
    </source>
</evidence>
<organism evidence="3 4">
    <name type="scientific">Tetrahymena thermophila (strain SB210)</name>
    <dbReference type="NCBI Taxonomy" id="312017"/>
    <lineage>
        <taxon>Eukaryota</taxon>
        <taxon>Sar</taxon>
        <taxon>Alveolata</taxon>
        <taxon>Ciliophora</taxon>
        <taxon>Intramacronucleata</taxon>
        <taxon>Oligohymenophorea</taxon>
        <taxon>Hymenostomatida</taxon>
        <taxon>Tetrahymenina</taxon>
        <taxon>Tetrahymenidae</taxon>
        <taxon>Tetrahymena</taxon>
    </lineage>
</organism>
<feature type="transmembrane region" description="Helical" evidence="1">
    <location>
        <begin position="1279"/>
        <end position="1307"/>
    </location>
</feature>
<dbReference type="KEGG" id="tet:TTHERM_000633041"/>
<feature type="transmembrane region" description="Helical" evidence="1">
    <location>
        <begin position="1042"/>
        <end position="1062"/>
    </location>
</feature>
<dbReference type="RefSeq" id="XP_012651564.1">
    <property type="nucleotide sequence ID" value="XM_012796110.1"/>
</dbReference>
<evidence type="ECO:0000313" key="3">
    <source>
        <dbReference type="EMBL" id="EWS75893.1"/>
    </source>
</evidence>
<feature type="transmembrane region" description="Helical" evidence="1">
    <location>
        <begin position="1209"/>
        <end position="1228"/>
    </location>
</feature>
<dbReference type="InParanoid" id="W7XG54"/>
<reference evidence="4" key="1">
    <citation type="journal article" date="2006" name="PLoS Biol.">
        <title>Macronuclear genome sequence of the ciliate Tetrahymena thermophila, a model eukaryote.</title>
        <authorList>
            <person name="Eisen J.A."/>
            <person name="Coyne R.S."/>
            <person name="Wu M."/>
            <person name="Wu D."/>
            <person name="Thiagarajan M."/>
            <person name="Wortman J.R."/>
            <person name="Badger J.H."/>
            <person name="Ren Q."/>
            <person name="Amedeo P."/>
            <person name="Jones K.M."/>
            <person name="Tallon L.J."/>
            <person name="Delcher A.L."/>
            <person name="Salzberg S.L."/>
            <person name="Silva J.C."/>
            <person name="Haas B.J."/>
            <person name="Majoros W.H."/>
            <person name="Farzad M."/>
            <person name="Carlton J.M."/>
            <person name="Smith R.K. Jr."/>
            <person name="Garg J."/>
            <person name="Pearlman R.E."/>
            <person name="Karrer K.M."/>
            <person name="Sun L."/>
            <person name="Manning G."/>
            <person name="Elde N.C."/>
            <person name="Turkewitz A.P."/>
            <person name="Asai D.J."/>
            <person name="Wilkes D.E."/>
            <person name="Wang Y."/>
            <person name="Cai H."/>
            <person name="Collins K."/>
            <person name="Stewart B.A."/>
            <person name="Lee S.R."/>
            <person name="Wilamowska K."/>
            <person name="Weinberg Z."/>
            <person name="Ruzzo W.L."/>
            <person name="Wloga D."/>
            <person name="Gaertig J."/>
            <person name="Frankel J."/>
            <person name="Tsao C.-C."/>
            <person name="Gorovsky M.A."/>
            <person name="Keeling P.J."/>
            <person name="Waller R.F."/>
            <person name="Patron N.J."/>
            <person name="Cherry J.M."/>
            <person name="Stover N.A."/>
            <person name="Krieger C.J."/>
            <person name="del Toro C."/>
            <person name="Ryder H.F."/>
            <person name="Williamson S.C."/>
            <person name="Barbeau R.A."/>
            <person name="Hamilton E.P."/>
            <person name="Orias E."/>
        </authorList>
    </citation>
    <scope>NUCLEOTIDE SEQUENCE [LARGE SCALE GENOMIC DNA]</scope>
    <source>
        <strain evidence="4">SB210</strain>
    </source>
</reference>
<proteinExistence type="predicted"/>
<sequence length="1436" mass="165054">MIRIKDIVKIVIILLTIIASTLQNDNCNQEIVENLITQGFQVTCDSQSNIIADCNHKDMNDIQLNLTNLNLRGGIQFVNINNIQFSLIQIQDTYMSNQSNSMGLFCIDNGNIITIQNFIIKYTKLSYSGQTQMIQIKNINILTIQNYSITENSETNATFNFLILDIQDQIKISQLNVNVQTKLGSVDLGIKSTNSIAIDNLNLIQQNQVIQFLFSSQNIQIGQFDIKVISNTLSYVGSAVNIFQDYKSINIKTINIIQVKDLQLSLFQFCSTYQSKDATQFNNISIDSIVVQNFSRGKQKTSIQSIENDYAVGKPVLFDLSCTGISNAYKQNLNIQRIDVYQYNIQNALFMVSFSSINTVINQIVFHQQDQKVFNLWNSNGMFVFQGSSQTNSQLEINNIDFSQINFVSAQNGLISVSQFSSLSISNVNVSSSEHLQSYQGGLFTINNVDNVKISNIVATIYPSCQFKSMFGGLIYIKTSQNTEITNLSFNDQNQFSDEVQHQGTQGGIIYIYTDNQSYLALQEVKAQGEFISTADGAFAYISCINALLEDIFISEFTSLKNGGAFFLDCQVILTNVQLIRNKSQFAGGAIFGGLIASAQDVIIKENQSLFGGGIYLANMLSYYQDIKFESNLGYIKGDDTCKYIAEIKIKQFSEYNQYLEPPYQIRNYTLLYQDDGESYIVNSVYNGLTYFVVFSMRIQDESDWIEYTQNDFVLENRLNDLTPQIQGEDIFNQAPIQSIQTIPLETNEFFYSFSFQYDSSQTQFFGLFFPFNTTQQPKTLIFTILSNITSNCTNGMIQQTFKGSQYCQYCVDSVVYQNQSKKIPTKCLSCPKDYFESCYADFSSLKQGFWRQNLTVDSSQIFPCSINRFNCIGGNYTGDNICAEGHIGVECSECDLYDQMGNGSFCRKNIYQCTQCDEISGNIIKSIILLVIVFIVILIIFKTNFRQQRNYIYKKYLSDMKIIYLGKSYYRLGQSGSYIKILSFYFQIINISSYFYGEKSWANIFNFQYGFYNPVADSAFSFDCFLAKINESTDSIMYKKITIVTIAPFCIVFICLIPSVLNMLFCKSSIKNFQYSASLIISYGFTNLFCIPVIDVLTSGMLCRTFNNGQSYSILDFNIECNDTDRLVFLFSFVIPFILVYSVVIPGILFYILYKNRENLDKISFRFLLGFLYADFKQQFYYWEYLRFILKLILIMTVYSFLSFTQLIGFVSLAALILYLIFLVRKYPYCTKKLNEMEVKSIVIGSLFLIAQMTNFSLYEQDLAQKQKNQSMNSYNVFSQVLIVCTNILSLLFIAYMVGQICISILQPHLYKLQDYRCYKFIQKYLRVLRFKKYTERKRKNIKKLQMVFKIIIQNSINDIQMQCFVSSKSQSCFKESESILQQEKQQQKDNDDQLLYQYTQKQNSQESNSDLNKLIQIEEQQQNYELLQKQDIQL</sequence>
<evidence type="ECO:0000256" key="1">
    <source>
        <dbReference type="SAM" id="Phobius"/>
    </source>
</evidence>
<gene>
    <name evidence="3" type="ORF">TTHERM_000633041</name>
</gene>
<feature type="transmembrane region" description="Helical" evidence="1">
    <location>
        <begin position="978"/>
        <end position="997"/>
    </location>
</feature>
<dbReference type="Proteomes" id="UP000009168">
    <property type="component" value="Unassembled WGS sequence"/>
</dbReference>
<evidence type="ECO:0000313" key="4">
    <source>
        <dbReference type="Proteomes" id="UP000009168"/>
    </source>
</evidence>